<dbReference type="Proteomes" id="UP001470230">
    <property type="component" value="Unassembled WGS sequence"/>
</dbReference>
<evidence type="ECO:0000313" key="1">
    <source>
        <dbReference type="EMBL" id="KAK8865090.1"/>
    </source>
</evidence>
<sequence>MQENQALQYSLSIDLVKNIPLSKYEKDFTFIVDDKEYQTSRIIADILSPQICRYHLIDETIDTFNIRTSQSASNCDFSEFLSLVTFNSLELTKEKTAYFREIFLQLDNKIEYLKLCPKYSGEITIENVFDRLKDKQAYMKHYVNSEQLIAMKHYVNSLASEEIEFISGHFYKIEESKIKSLSKNVFEQIIKNKKLKLLDEDMLLRIIIDLYSEDKKVSSLFDYVYFVNVSNDEMSHFYNIFDINDMSNEVWRSLIERSLNSTVNFQSLKNDVRYLIKAFSFSEEKKFNGIIKYLTDKTGGNIHDNNTIEVISNSFSSHPKNLLDFNSNNYYGAGHEWKDIWICYDFKEKKVKLTNYSINSIRESSSHHLKSWVIEVSNDNSHWKQIDHQEDCLKLNGTDLNATFAVQSNDFSRYVRLKNIAEPYGGNQLWFHSIEFYGYLIE</sequence>
<gene>
    <name evidence="1" type="ORF">M9Y10_010622</name>
</gene>
<dbReference type="SUPFAM" id="SSF49785">
    <property type="entry name" value="Galactose-binding domain-like"/>
    <property type="match status" value="1"/>
</dbReference>
<evidence type="ECO:0008006" key="3">
    <source>
        <dbReference type="Google" id="ProtNLM"/>
    </source>
</evidence>
<dbReference type="EMBL" id="JAPFFF010000016">
    <property type="protein sequence ID" value="KAK8865090.1"/>
    <property type="molecule type" value="Genomic_DNA"/>
</dbReference>
<keyword evidence="2" id="KW-1185">Reference proteome</keyword>
<protein>
    <recommendedName>
        <fullName evidence="3">F5/8 type C domain-containing protein</fullName>
    </recommendedName>
</protein>
<dbReference type="Gene3D" id="2.60.120.260">
    <property type="entry name" value="Galactose-binding domain-like"/>
    <property type="match status" value="1"/>
</dbReference>
<evidence type="ECO:0000313" key="2">
    <source>
        <dbReference type="Proteomes" id="UP001470230"/>
    </source>
</evidence>
<dbReference type="InterPro" id="IPR008979">
    <property type="entry name" value="Galactose-bd-like_sf"/>
</dbReference>
<organism evidence="1 2">
    <name type="scientific">Tritrichomonas musculus</name>
    <dbReference type="NCBI Taxonomy" id="1915356"/>
    <lineage>
        <taxon>Eukaryota</taxon>
        <taxon>Metamonada</taxon>
        <taxon>Parabasalia</taxon>
        <taxon>Tritrichomonadida</taxon>
        <taxon>Tritrichomonadidae</taxon>
        <taxon>Tritrichomonas</taxon>
    </lineage>
</organism>
<comment type="caution">
    <text evidence="1">The sequence shown here is derived from an EMBL/GenBank/DDBJ whole genome shotgun (WGS) entry which is preliminary data.</text>
</comment>
<proteinExistence type="predicted"/>
<reference evidence="1 2" key="1">
    <citation type="submission" date="2024-04" db="EMBL/GenBank/DDBJ databases">
        <title>Tritrichomonas musculus Genome.</title>
        <authorList>
            <person name="Alves-Ferreira E."/>
            <person name="Grigg M."/>
            <person name="Lorenzi H."/>
            <person name="Galac M."/>
        </authorList>
    </citation>
    <scope>NUCLEOTIDE SEQUENCE [LARGE SCALE GENOMIC DNA]</scope>
    <source>
        <strain evidence="1 2">EAF2021</strain>
    </source>
</reference>
<name>A0ABR2ILC0_9EUKA</name>
<accession>A0ABR2ILC0</accession>